<dbReference type="AlphaFoldDB" id="A0AAE3FV04"/>
<accession>A0AAE3FV04</accession>
<evidence type="ECO:0000313" key="1">
    <source>
        <dbReference type="EMBL" id="MCL9816112.1"/>
    </source>
</evidence>
<name>A0AAE3FV04_9EURY</name>
<sequence>MPENRHPLPSALDLQKESIVISGPPMSGKYELWHRLLGTEADRSLVISTGHPADRVRDDYITLSGHSGDSIGIVDCVSREQQRDVADDEFTKYASSPKNLTDIGVKFTELIETMRGEEVAVGVHSLSQLLMYWDVDRIYQFTRVLLGQARSEGWPTIAVINSTMHEERVLHTLLDPFEAVIDTRTTDTDRELRVRDRTGLPGEWERF</sequence>
<proteinExistence type="predicted"/>
<evidence type="ECO:0008006" key="3">
    <source>
        <dbReference type="Google" id="ProtNLM"/>
    </source>
</evidence>
<evidence type="ECO:0000313" key="2">
    <source>
        <dbReference type="Proteomes" id="UP001203207"/>
    </source>
</evidence>
<dbReference type="RefSeq" id="WP_250583065.1">
    <property type="nucleotide sequence ID" value="NZ_JAKRVX010000001.1"/>
</dbReference>
<dbReference type="EMBL" id="JAKRVX010000001">
    <property type="protein sequence ID" value="MCL9816112.1"/>
    <property type="molecule type" value="Genomic_DNA"/>
</dbReference>
<protein>
    <recommendedName>
        <fullName evidence="3">Recombinase RecA</fullName>
    </recommendedName>
</protein>
<dbReference type="Pfam" id="PF24336">
    <property type="entry name" value="DUF7504"/>
    <property type="match status" value="1"/>
</dbReference>
<keyword evidence="2" id="KW-1185">Reference proteome</keyword>
<dbReference type="InterPro" id="IPR027417">
    <property type="entry name" value="P-loop_NTPase"/>
</dbReference>
<comment type="caution">
    <text evidence="1">The sequence shown here is derived from an EMBL/GenBank/DDBJ whole genome shotgun (WGS) entry which is preliminary data.</text>
</comment>
<reference evidence="1" key="1">
    <citation type="journal article" date="2022" name="Syst. Appl. Microbiol.">
        <title>Natronocalculus amylovorans gen. nov., sp. nov., and Natranaeroarchaeum aerophilus sp. nov., dominant culturable amylolytic natronoarchaea from hypersaline soda lakes in southwestern Siberia.</title>
        <authorList>
            <person name="Sorokin D.Y."/>
            <person name="Elcheninov A.G."/>
            <person name="Khizhniak T.V."/>
            <person name="Koenen M."/>
            <person name="Bale N.J."/>
            <person name="Damste J.S.S."/>
            <person name="Kublanov I.V."/>
        </authorList>
    </citation>
    <scope>NUCLEOTIDE SEQUENCE</scope>
    <source>
        <strain evidence="1">AArc-St2</strain>
    </source>
</reference>
<dbReference type="Proteomes" id="UP001203207">
    <property type="component" value="Unassembled WGS sequence"/>
</dbReference>
<dbReference type="InterPro" id="IPR055927">
    <property type="entry name" value="DUF7504"/>
</dbReference>
<organism evidence="1 2">
    <name type="scientific">Natronocalculus amylovorans</name>
    <dbReference type="NCBI Taxonomy" id="2917812"/>
    <lineage>
        <taxon>Archaea</taxon>
        <taxon>Methanobacteriati</taxon>
        <taxon>Methanobacteriota</taxon>
        <taxon>Stenosarchaea group</taxon>
        <taxon>Halobacteria</taxon>
        <taxon>Halobacteriales</taxon>
        <taxon>Haloferacaceae</taxon>
        <taxon>Natronocalculus</taxon>
    </lineage>
</organism>
<gene>
    <name evidence="1" type="ORF">AArcSt2_04065</name>
</gene>
<reference evidence="1" key="2">
    <citation type="submission" date="2022-02" db="EMBL/GenBank/DDBJ databases">
        <authorList>
            <person name="Elcheninov A.G."/>
            <person name="Sorokin D.Y."/>
            <person name="Kublanov I.V."/>
        </authorList>
    </citation>
    <scope>NUCLEOTIDE SEQUENCE</scope>
    <source>
        <strain evidence="1">AArc-St2</strain>
    </source>
</reference>
<dbReference type="Gene3D" id="3.40.50.300">
    <property type="entry name" value="P-loop containing nucleotide triphosphate hydrolases"/>
    <property type="match status" value="1"/>
</dbReference>